<organism evidence="3 4">
    <name type="scientific">Thermosipho ferrireducens</name>
    <dbReference type="NCBI Taxonomy" id="2571116"/>
    <lineage>
        <taxon>Bacteria</taxon>
        <taxon>Thermotogati</taxon>
        <taxon>Thermotogota</taxon>
        <taxon>Thermotogae</taxon>
        <taxon>Thermotogales</taxon>
        <taxon>Fervidobacteriaceae</taxon>
        <taxon>Thermosipho</taxon>
    </lineage>
</organism>
<sequence>MLPTCPVCGKPMKITELKCTHDNVKVSGMFQVSPLAFLDKEDMKFVILFLRSRGNLKEMERVTGVGYFTLRGKLDKLLNKLGLKPIGDDVVDEEDVFTKLEKRLISIDDALAILRKKKRGENDG</sequence>
<dbReference type="Pfam" id="PF22747">
    <property type="entry name" value="Zn_ribbon_DUF2089"/>
    <property type="match status" value="1"/>
</dbReference>
<gene>
    <name evidence="3" type="ORF">JYK00_04790</name>
</gene>
<dbReference type="RefSeq" id="WP_207567544.1">
    <property type="nucleotide sequence ID" value="NZ_CP071446.1"/>
</dbReference>
<evidence type="ECO:0000259" key="2">
    <source>
        <dbReference type="Pfam" id="PF22747"/>
    </source>
</evidence>
<name>A0ABX7S8A7_9BACT</name>
<keyword evidence="4" id="KW-1185">Reference proteome</keyword>
<feature type="domain" description="DUF2089" evidence="1">
    <location>
        <begin position="38"/>
        <end position="83"/>
    </location>
</feature>
<dbReference type="EMBL" id="CP071446">
    <property type="protein sequence ID" value="QTA38827.1"/>
    <property type="molecule type" value="Genomic_DNA"/>
</dbReference>
<feature type="domain" description="DUF2089" evidence="2">
    <location>
        <begin position="5"/>
        <end position="36"/>
    </location>
</feature>
<proteinExistence type="predicted"/>
<evidence type="ECO:0000313" key="4">
    <source>
        <dbReference type="Proteomes" id="UP000671862"/>
    </source>
</evidence>
<dbReference type="InterPro" id="IPR053957">
    <property type="entry name" value="DUF2089_Zn_ribbon"/>
</dbReference>
<evidence type="ECO:0000259" key="1">
    <source>
        <dbReference type="Pfam" id="PF09862"/>
    </source>
</evidence>
<dbReference type="InterPro" id="IPR018658">
    <property type="entry name" value="DUF2089"/>
</dbReference>
<evidence type="ECO:0000313" key="3">
    <source>
        <dbReference type="EMBL" id="QTA38827.1"/>
    </source>
</evidence>
<dbReference type="Pfam" id="PF09862">
    <property type="entry name" value="DUF2089"/>
    <property type="match status" value="1"/>
</dbReference>
<protein>
    <submittedName>
        <fullName evidence="3">DUF2089 domain-containing protein</fullName>
    </submittedName>
</protein>
<reference evidence="3 4" key="1">
    <citation type="submission" date="2021-03" db="EMBL/GenBank/DDBJ databases">
        <title>Thermosipho ferrireducens sp.nov., an anaerobic thermophilic iron-reducing bacterium isolated from a deep-sea hydrothermal sulfide deposits.</title>
        <authorList>
            <person name="Zeng X."/>
            <person name="Chen Y."/>
            <person name="Shao Z."/>
        </authorList>
    </citation>
    <scope>NUCLEOTIDE SEQUENCE [LARGE SCALE GENOMIC DNA]</scope>
    <source>
        <strain evidence="3 4">JL129W03</strain>
    </source>
</reference>
<accession>A0ABX7S8A7</accession>
<dbReference type="Proteomes" id="UP000671862">
    <property type="component" value="Chromosome"/>
</dbReference>